<dbReference type="Gene3D" id="3.40.50.1390">
    <property type="entry name" value="Resolvase, N-terminal catalytic domain"/>
    <property type="match status" value="1"/>
</dbReference>
<reference evidence="3 4" key="1">
    <citation type="submission" date="2018-12" db="EMBL/GenBank/DDBJ databases">
        <authorList>
            <person name="Grouzdev D.S."/>
            <person name="Krutkina M.S."/>
        </authorList>
    </citation>
    <scope>NUCLEOTIDE SEQUENCE [LARGE SCALE GENOMIC DNA]</scope>
    <source>
        <strain evidence="3 4">RmlP026</strain>
    </source>
</reference>
<dbReference type="SUPFAM" id="SSF53041">
    <property type="entry name" value="Resolvase-like"/>
    <property type="match status" value="1"/>
</dbReference>
<dbReference type="Proteomes" id="UP000290759">
    <property type="component" value="Unassembled WGS sequence"/>
</dbReference>
<dbReference type="InterPro" id="IPR050639">
    <property type="entry name" value="SSR_resolvase"/>
</dbReference>
<dbReference type="OrthoDB" id="7475655at2"/>
<reference evidence="3 4" key="2">
    <citation type="submission" date="2019-02" db="EMBL/GenBank/DDBJ databases">
        <title>'Lichenibacterium ramalinii' gen. nov. sp. nov., 'Lichenibacterium minor' gen. nov. sp. nov.</title>
        <authorList>
            <person name="Pankratov T."/>
        </authorList>
    </citation>
    <scope>NUCLEOTIDE SEQUENCE [LARGE SCALE GENOMIC DNA]</scope>
    <source>
        <strain evidence="3 4">RmlP026</strain>
    </source>
</reference>
<name>A0A4V1RU80_9HYPH</name>
<proteinExistence type="predicted"/>
<organism evidence="3 4">
    <name type="scientific">Lichenibacterium minor</name>
    <dbReference type="NCBI Taxonomy" id="2316528"/>
    <lineage>
        <taxon>Bacteria</taxon>
        <taxon>Pseudomonadati</taxon>
        <taxon>Pseudomonadota</taxon>
        <taxon>Alphaproteobacteria</taxon>
        <taxon>Hyphomicrobiales</taxon>
        <taxon>Lichenihabitantaceae</taxon>
        <taxon>Lichenibacterium</taxon>
    </lineage>
</organism>
<dbReference type="PROSITE" id="PS51736">
    <property type="entry name" value="RECOMBINASES_3"/>
    <property type="match status" value="1"/>
</dbReference>
<sequence length="418" mass="47184">MWIERSREVIIKRCAIYTRKSAAETVERALSTLDAQRHLCESYVASQAGEGWVAIDERYDDGGFSGGSLDRPAVKRLRDDIAAGKVDVVVVYKIDRLSRSLIDFSRLMGDFEAKGVSFVSVTQAFNTSHSMGRLTLNVLLSFAQFERELASERLRDKAAASRAQGLWQNGQRPFGYRLEKGRLIVDPIEAETVRFVYRRYIQTRSSRLLAEELHHKGIKNKVGTNFTGTSIAKILRNRLYRGDLVHNGQPMPGVHEAIITESLWLNARKTVESIQQEKRTGLRSPLPHPFKGLIFGASGQLYSQNAHHNRYGQLFRYYLPSGRKRSGPERDWTQRFRADTFDDVVLNAIAAFVPLQDRDKDKTAKIKAVRSLISRIDIGDNTITIGLHSGAIVVADLVGRIRKTKPRYAVAPREQVSS</sequence>
<dbReference type="AlphaFoldDB" id="A0A4V1RU80"/>
<accession>A0A4V1RU80</accession>
<dbReference type="InterPro" id="IPR011109">
    <property type="entry name" value="DNA_bind_recombinase_dom"/>
</dbReference>
<evidence type="ECO:0000313" key="4">
    <source>
        <dbReference type="Proteomes" id="UP000290759"/>
    </source>
</evidence>
<dbReference type="InterPro" id="IPR036162">
    <property type="entry name" value="Resolvase-like_N_sf"/>
</dbReference>
<dbReference type="InterPro" id="IPR006119">
    <property type="entry name" value="Resolv_N"/>
</dbReference>
<dbReference type="PROSITE" id="PS51737">
    <property type="entry name" value="RECOMBINASE_DNA_BIND"/>
    <property type="match status" value="1"/>
</dbReference>
<dbReference type="GO" id="GO:0000150">
    <property type="term" value="F:DNA strand exchange activity"/>
    <property type="evidence" value="ECO:0007669"/>
    <property type="project" value="InterPro"/>
</dbReference>
<evidence type="ECO:0000313" key="3">
    <source>
        <dbReference type="EMBL" id="RYC30224.1"/>
    </source>
</evidence>
<dbReference type="SMART" id="SM00857">
    <property type="entry name" value="Resolvase"/>
    <property type="match status" value="1"/>
</dbReference>
<dbReference type="Pfam" id="PF07508">
    <property type="entry name" value="Recombinase"/>
    <property type="match status" value="1"/>
</dbReference>
<dbReference type="InterPro" id="IPR038109">
    <property type="entry name" value="DNA_bind_recomb_sf"/>
</dbReference>
<dbReference type="Pfam" id="PF00239">
    <property type="entry name" value="Resolvase"/>
    <property type="match status" value="1"/>
</dbReference>
<evidence type="ECO:0000259" key="1">
    <source>
        <dbReference type="PROSITE" id="PS51736"/>
    </source>
</evidence>
<gene>
    <name evidence="3" type="ORF">D3273_19825</name>
</gene>
<evidence type="ECO:0000259" key="2">
    <source>
        <dbReference type="PROSITE" id="PS51737"/>
    </source>
</evidence>
<keyword evidence="4" id="KW-1185">Reference proteome</keyword>
<dbReference type="Gene3D" id="3.90.1750.20">
    <property type="entry name" value="Putative Large Serine Recombinase, Chain B, Domain 2"/>
    <property type="match status" value="1"/>
</dbReference>
<feature type="domain" description="Recombinase" evidence="2">
    <location>
        <begin position="173"/>
        <end position="277"/>
    </location>
</feature>
<dbReference type="PANTHER" id="PTHR30461:SF23">
    <property type="entry name" value="DNA RECOMBINASE-RELATED"/>
    <property type="match status" value="1"/>
</dbReference>
<comment type="caution">
    <text evidence="3">The sequence shown here is derived from an EMBL/GenBank/DDBJ whole genome shotgun (WGS) entry which is preliminary data.</text>
</comment>
<dbReference type="CDD" id="cd03768">
    <property type="entry name" value="SR_ResInv"/>
    <property type="match status" value="1"/>
</dbReference>
<feature type="domain" description="Resolvase/invertase-type recombinase catalytic" evidence="1">
    <location>
        <begin position="13"/>
        <end position="165"/>
    </location>
</feature>
<protein>
    <submittedName>
        <fullName evidence="3">Recombinase family protein</fullName>
    </submittedName>
</protein>
<dbReference type="RefSeq" id="WP_129228627.1">
    <property type="nucleotide sequence ID" value="NZ_QYBB01000029.1"/>
</dbReference>
<dbReference type="PANTHER" id="PTHR30461">
    <property type="entry name" value="DNA-INVERTASE FROM LAMBDOID PROPHAGE"/>
    <property type="match status" value="1"/>
</dbReference>
<dbReference type="GO" id="GO:0003677">
    <property type="term" value="F:DNA binding"/>
    <property type="evidence" value="ECO:0007669"/>
    <property type="project" value="InterPro"/>
</dbReference>
<dbReference type="EMBL" id="QYBB01000029">
    <property type="protein sequence ID" value="RYC30224.1"/>
    <property type="molecule type" value="Genomic_DNA"/>
</dbReference>